<evidence type="ECO:0000313" key="2">
    <source>
        <dbReference type="EMBL" id="GFC63104.1"/>
    </source>
</evidence>
<dbReference type="EMBL" id="BKCJ010996542">
    <property type="protein sequence ID" value="GFC63104.1"/>
    <property type="molecule type" value="Genomic_DNA"/>
</dbReference>
<gene>
    <name evidence="2" type="ORF">Tci_835074</name>
</gene>
<accession>A0A699Q9T4</accession>
<reference evidence="2" key="1">
    <citation type="journal article" date="2019" name="Sci. Rep.">
        <title>Draft genome of Tanacetum cinerariifolium, the natural source of mosquito coil.</title>
        <authorList>
            <person name="Yamashiro T."/>
            <person name="Shiraishi A."/>
            <person name="Satake H."/>
            <person name="Nakayama K."/>
        </authorList>
    </citation>
    <scope>NUCLEOTIDE SEQUENCE</scope>
</reference>
<comment type="caution">
    <text evidence="2">The sequence shown here is derived from an EMBL/GenBank/DDBJ whole genome shotgun (WGS) entry which is preliminary data.</text>
</comment>
<sequence>MNYQPVVARNQPNHNAGIQENLNAGKVRNDTVSTQQYVLLPLWSTSSKDPQNTDADVAFDDKENENLSTGVRDLSDEFEEFSFNSTNWINAARTPVTVVGPNSTNNTNNFNAAGPSDNAVSPNFEISGKSSFVDPSQYPDDPDMPALEDIIYSDDEEDVDNVVDKNIVYGCVDDPNMPNLEEIVYSDNDEDVGA</sequence>
<organism evidence="2">
    <name type="scientific">Tanacetum cinerariifolium</name>
    <name type="common">Dalmatian daisy</name>
    <name type="synonym">Chrysanthemum cinerariifolium</name>
    <dbReference type="NCBI Taxonomy" id="118510"/>
    <lineage>
        <taxon>Eukaryota</taxon>
        <taxon>Viridiplantae</taxon>
        <taxon>Streptophyta</taxon>
        <taxon>Embryophyta</taxon>
        <taxon>Tracheophyta</taxon>
        <taxon>Spermatophyta</taxon>
        <taxon>Magnoliopsida</taxon>
        <taxon>eudicotyledons</taxon>
        <taxon>Gunneridae</taxon>
        <taxon>Pentapetalae</taxon>
        <taxon>asterids</taxon>
        <taxon>campanulids</taxon>
        <taxon>Asterales</taxon>
        <taxon>Asteraceae</taxon>
        <taxon>Asteroideae</taxon>
        <taxon>Anthemideae</taxon>
        <taxon>Anthemidinae</taxon>
        <taxon>Tanacetum</taxon>
    </lineage>
</organism>
<name>A0A699Q9T4_TANCI</name>
<dbReference type="AlphaFoldDB" id="A0A699Q9T4"/>
<evidence type="ECO:0000256" key="1">
    <source>
        <dbReference type="SAM" id="MobiDB-lite"/>
    </source>
</evidence>
<feature type="region of interest" description="Disordered" evidence="1">
    <location>
        <begin position="45"/>
        <end position="64"/>
    </location>
</feature>
<protein>
    <submittedName>
        <fullName evidence="2">Uncharacterized protein</fullName>
    </submittedName>
</protein>
<feature type="compositionally biased region" description="Polar residues" evidence="1">
    <location>
        <begin position="45"/>
        <end position="54"/>
    </location>
</feature>
<proteinExistence type="predicted"/>